<dbReference type="Proteomes" id="UP001281147">
    <property type="component" value="Unassembled WGS sequence"/>
</dbReference>
<keyword evidence="2" id="KW-1185">Reference proteome</keyword>
<evidence type="ECO:0000313" key="1">
    <source>
        <dbReference type="EMBL" id="KAK3699475.1"/>
    </source>
</evidence>
<reference evidence="1" key="1">
    <citation type="submission" date="2023-07" db="EMBL/GenBank/DDBJ databases">
        <title>Black Yeasts Isolated from many extreme environments.</title>
        <authorList>
            <person name="Coleine C."/>
            <person name="Stajich J.E."/>
            <person name="Selbmann L."/>
        </authorList>
    </citation>
    <scope>NUCLEOTIDE SEQUENCE</scope>
    <source>
        <strain evidence="1">CCFEE 5714</strain>
    </source>
</reference>
<accession>A0ACC3MMR0</accession>
<organism evidence="1 2">
    <name type="scientific">Vermiconidia calcicola</name>
    <dbReference type="NCBI Taxonomy" id="1690605"/>
    <lineage>
        <taxon>Eukaryota</taxon>
        <taxon>Fungi</taxon>
        <taxon>Dikarya</taxon>
        <taxon>Ascomycota</taxon>
        <taxon>Pezizomycotina</taxon>
        <taxon>Dothideomycetes</taxon>
        <taxon>Dothideomycetidae</taxon>
        <taxon>Mycosphaerellales</taxon>
        <taxon>Extremaceae</taxon>
        <taxon>Vermiconidia</taxon>
    </lineage>
</organism>
<comment type="caution">
    <text evidence="1">The sequence shown here is derived from an EMBL/GenBank/DDBJ whole genome shotgun (WGS) entry which is preliminary data.</text>
</comment>
<proteinExistence type="predicted"/>
<protein>
    <submittedName>
        <fullName evidence="1">Uncharacterized protein</fullName>
    </submittedName>
</protein>
<sequence>MIVSSRLRQERKLRYLANVRTANAGLYGREVGSDASKPEFEDDESEDGASPHVTSGSPTPEPQESSLEEAILSAPLWRVQRLLIDICKINDYARAYAAGSLHSDMIDGKKRKKSEMCKHCGKEYEVEHNQKGGCKYHSGVSRGTNYRCIETPGRKKVDAGSGIWDDHDPNINGDLEDFADDPDYASGFVWLCCDKAGGGKPCVWSRHKPCVDERGVKRARYS</sequence>
<evidence type="ECO:0000313" key="2">
    <source>
        <dbReference type="Proteomes" id="UP001281147"/>
    </source>
</evidence>
<name>A0ACC3MMR0_9PEZI</name>
<dbReference type="EMBL" id="JAUTXU010000197">
    <property type="protein sequence ID" value="KAK3699475.1"/>
    <property type="molecule type" value="Genomic_DNA"/>
</dbReference>
<gene>
    <name evidence="1" type="ORF">LTR37_016432</name>
</gene>